<name>A0A6C0CB05_9ZZZZ</name>
<protein>
    <recommendedName>
        <fullName evidence="2">Pentapeptide repeat-containing protein</fullName>
    </recommendedName>
</protein>
<organism evidence="1">
    <name type="scientific">viral metagenome</name>
    <dbReference type="NCBI Taxonomy" id="1070528"/>
    <lineage>
        <taxon>unclassified sequences</taxon>
        <taxon>metagenomes</taxon>
        <taxon>organismal metagenomes</taxon>
    </lineage>
</organism>
<sequence>MLLAKIVSPRNLNLQILDHSILLARFVLSRDLIIQCYWQKLYRQKFERANIGSFNITGKICIVQRFERANIGSFNVTGKNCMAWRFEHANIGSFNVAGKNCIAWRFECDKNRMARKFECGNI</sequence>
<accession>A0A6C0CB05</accession>
<reference evidence="1" key="1">
    <citation type="journal article" date="2020" name="Nature">
        <title>Giant virus diversity and host interactions through global metagenomics.</title>
        <authorList>
            <person name="Schulz F."/>
            <person name="Roux S."/>
            <person name="Paez-Espino D."/>
            <person name="Jungbluth S."/>
            <person name="Walsh D.A."/>
            <person name="Denef V.J."/>
            <person name="McMahon K.D."/>
            <person name="Konstantinidis K.T."/>
            <person name="Eloe-Fadrosh E.A."/>
            <person name="Kyrpides N.C."/>
            <person name="Woyke T."/>
        </authorList>
    </citation>
    <scope>NUCLEOTIDE SEQUENCE</scope>
    <source>
        <strain evidence="1">GVMAG-M-3300020192-26</strain>
    </source>
</reference>
<evidence type="ECO:0000313" key="1">
    <source>
        <dbReference type="EMBL" id="QHT00849.1"/>
    </source>
</evidence>
<evidence type="ECO:0008006" key="2">
    <source>
        <dbReference type="Google" id="ProtNLM"/>
    </source>
</evidence>
<dbReference type="AlphaFoldDB" id="A0A6C0CB05"/>
<dbReference type="EMBL" id="MN739359">
    <property type="protein sequence ID" value="QHT00849.1"/>
    <property type="molecule type" value="Genomic_DNA"/>
</dbReference>
<proteinExistence type="predicted"/>